<reference evidence="1 2" key="1">
    <citation type="journal article" date="2018" name="PLoS Genet.">
        <title>Population sequencing reveals clonal diversity and ancestral inbreeding in the grapevine cultivar Chardonnay.</title>
        <authorList>
            <person name="Roach M.J."/>
            <person name="Johnson D.L."/>
            <person name="Bohlmann J."/>
            <person name="van Vuuren H.J."/>
            <person name="Jones S.J."/>
            <person name="Pretorius I.S."/>
            <person name="Schmidt S.A."/>
            <person name="Borneman A.R."/>
        </authorList>
    </citation>
    <scope>NUCLEOTIDE SEQUENCE [LARGE SCALE GENOMIC DNA]</scope>
    <source>
        <strain evidence="2">cv. Chardonnay</strain>
        <tissue evidence="1">Leaf</tissue>
    </source>
</reference>
<evidence type="ECO:0000313" key="2">
    <source>
        <dbReference type="Proteomes" id="UP000288805"/>
    </source>
</evidence>
<dbReference type="EMBL" id="QGNW01000326">
    <property type="protein sequence ID" value="RVW76590.1"/>
    <property type="molecule type" value="Genomic_DNA"/>
</dbReference>
<comment type="caution">
    <text evidence="1">The sequence shown here is derived from an EMBL/GenBank/DDBJ whole genome shotgun (WGS) entry which is preliminary data.</text>
</comment>
<accession>A0A438GWK6</accession>
<dbReference type="PANTHER" id="PTHR11439:SF503">
    <property type="entry name" value="CYSTEINE-RICH RLK (RECEPTOR-LIKE PROTEIN KINASE) 8"/>
    <property type="match status" value="1"/>
</dbReference>
<organism evidence="1 2">
    <name type="scientific">Vitis vinifera</name>
    <name type="common">Grape</name>
    <dbReference type="NCBI Taxonomy" id="29760"/>
    <lineage>
        <taxon>Eukaryota</taxon>
        <taxon>Viridiplantae</taxon>
        <taxon>Streptophyta</taxon>
        <taxon>Embryophyta</taxon>
        <taxon>Tracheophyta</taxon>
        <taxon>Spermatophyta</taxon>
        <taxon>Magnoliopsida</taxon>
        <taxon>eudicotyledons</taxon>
        <taxon>Gunneridae</taxon>
        <taxon>Pentapetalae</taxon>
        <taxon>rosids</taxon>
        <taxon>Vitales</taxon>
        <taxon>Vitaceae</taxon>
        <taxon>Viteae</taxon>
        <taxon>Vitis</taxon>
    </lineage>
</organism>
<proteinExistence type="predicted"/>
<protein>
    <submittedName>
        <fullName evidence="1">Retrovirus-related Pol polyprotein from transposon RE2</fullName>
    </submittedName>
</protein>
<name>A0A438GWK6_VITVI</name>
<dbReference type="Proteomes" id="UP000288805">
    <property type="component" value="Unassembled WGS sequence"/>
</dbReference>
<evidence type="ECO:0000313" key="1">
    <source>
        <dbReference type="EMBL" id="RVW76590.1"/>
    </source>
</evidence>
<dbReference type="CDD" id="cd09272">
    <property type="entry name" value="RNase_HI_RT_Ty1"/>
    <property type="match status" value="1"/>
</dbReference>
<gene>
    <name evidence="1" type="primary">RE2_669</name>
    <name evidence="1" type="ORF">CK203_048700</name>
</gene>
<dbReference type="PANTHER" id="PTHR11439">
    <property type="entry name" value="GAG-POL-RELATED RETROTRANSPOSON"/>
    <property type="match status" value="1"/>
</dbReference>
<dbReference type="AlphaFoldDB" id="A0A438GWK6"/>
<sequence length="167" mass="19102">MEECKPTSTPMNQKEKFCKEDGAEKADEGLFRSMIRCLMSLTAKRLDIMYAISLLSRYMHCVSEIHFQAAKHVLRYVKGTIDYGIKFSQVKNFILHGYSDSDWVGCVDDMRSTSGYCFSFGYGIFSWSSKKQEIVAQSTIEAEYVAATVAVNQVLWLRKLLTDLDMK</sequence>